<dbReference type="PROSITE" id="PS00039">
    <property type="entry name" value="DEAD_ATP_HELICASE"/>
    <property type="match status" value="1"/>
</dbReference>
<evidence type="ECO:0000256" key="6">
    <source>
        <dbReference type="PROSITE-ProRule" id="PRU00552"/>
    </source>
</evidence>
<dbReference type="InterPro" id="IPR001650">
    <property type="entry name" value="Helicase_C-like"/>
</dbReference>
<dbReference type="InterPro" id="IPR011545">
    <property type="entry name" value="DEAD/DEAH_box_helicase_dom"/>
</dbReference>
<evidence type="ECO:0000259" key="10">
    <source>
        <dbReference type="PROSITE" id="PS51195"/>
    </source>
</evidence>
<protein>
    <submittedName>
        <fullName evidence="11">DEAD/DEAH box helicase</fullName>
        <ecNumber evidence="11">3.6.4.-</ecNumber>
    </submittedName>
</protein>
<dbReference type="SUPFAM" id="SSF52540">
    <property type="entry name" value="P-loop containing nucleoside triphosphate hydrolases"/>
    <property type="match status" value="1"/>
</dbReference>
<feature type="domain" description="Helicase C-terminal" evidence="9">
    <location>
        <begin position="234"/>
        <end position="380"/>
    </location>
</feature>
<evidence type="ECO:0000259" key="8">
    <source>
        <dbReference type="PROSITE" id="PS51192"/>
    </source>
</evidence>
<evidence type="ECO:0000256" key="1">
    <source>
        <dbReference type="ARBA" id="ARBA00022741"/>
    </source>
</evidence>
<name>A0ABW2QTM7_9NEIS</name>
<dbReference type="SMART" id="SM00487">
    <property type="entry name" value="DEXDc"/>
    <property type="match status" value="1"/>
</dbReference>
<dbReference type="PROSITE" id="PS51195">
    <property type="entry name" value="Q_MOTIF"/>
    <property type="match status" value="1"/>
</dbReference>
<dbReference type="PROSITE" id="PS51192">
    <property type="entry name" value="HELICASE_ATP_BIND_1"/>
    <property type="match status" value="1"/>
</dbReference>
<proteinExistence type="inferred from homology"/>
<reference evidence="12" key="1">
    <citation type="journal article" date="2019" name="Int. J. Syst. Evol. Microbiol.">
        <title>The Global Catalogue of Microorganisms (GCM) 10K type strain sequencing project: providing services to taxonomists for standard genome sequencing and annotation.</title>
        <authorList>
            <consortium name="The Broad Institute Genomics Platform"/>
            <consortium name="The Broad Institute Genome Sequencing Center for Infectious Disease"/>
            <person name="Wu L."/>
            <person name="Ma J."/>
        </authorList>
    </citation>
    <scope>NUCLEOTIDE SEQUENCE [LARGE SCALE GENOMIC DNA]</scope>
    <source>
        <strain evidence="12">CCUG 62945</strain>
    </source>
</reference>
<evidence type="ECO:0000256" key="7">
    <source>
        <dbReference type="RuleBase" id="RU000492"/>
    </source>
</evidence>
<evidence type="ECO:0000256" key="3">
    <source>
        <dbReference type="ARBA" id="ARBA00022806"/>
    </source>
</evidence>
<feature type="domain" description="Helicase ATP-binding" evidence="8">
    <location>
        <begin position="32"/>
        <end position="207"/>
    </location>
</feature>
<dbReference type="InterPro" id="IPR044742">
    <property type="entry name" value="DEAD/DEAH_RhlB"/>
</dbReference>
<comment type="similarity">
    <text evidence="5 7">Belongs to the DEAD box helicase family.</text>
</comment>
<dbReference type="InterPro" id="IPR050079">
    <property type="entry name" value="DEAD_box_RNA_helicase"/>
</dbReference>
<dbReference type="CDD" id="cd00268">
    <property type="entry name" value="DEADc"/>
    <property type="match status" value="1"/>
</dbReference>
<dbReference type="GO" id="GO:0016787">
    <property type="term" value="F:hydrolase activity"/>
    <property type="evidence" value="ECO:0007669"/>
    <property type="project" value="UniProtKB-KW"/>
</dbReference>
<evidence type="ECO:0000256" key="5">
    <source>
        <dbReference type="ARBA" id="ARBA00038437"/>
    </source>
</evidence>
<dbReference type="Gene3D" id="3.40.50.300">
    <property type="entry name" value="P-loop containing nucleotide triphosphate hydrolases"/>
    <property type="match status" value="2"/>
</dbReference>
<dbReference type="InterPro" id="IPR014001">
    <property type="entry name" value="Helicase_ATP-bd"/>
</dbReference>
<evidence type="ECO:0000313" key="11">
    <source>
        <dbReference type="EMBL" id="MFC7419082.1"/>
    </source>
</evidence>
<dbReference type="InterPro" id="IPR027417">
    <property type="entry name" value="P-loop_NTPase"/>
</dbReference>
<dbReference type="RefSeq" id="WP_380186342.1">
    <property type="nucleotide sequence ID" value="NZ_JBHTBQ010000006.1"/>
</dbReference>
<dbReference type="PANTHER" id="PTHR47959:SF13">
    <property type="entry name" value="ATP-DEPENDENT RNA HELICASE RHLE"/>
    <property type="match status" value="1"/>
</dbReference>
<dbReference type="EC" id="3.6.4.-" evidence="11"/>
<dbReference type="InterPro" id="IPR000629">
    <property type="entry name" value="RNA-helicase_DEAD-box_CS"/>
</dbReference>
<dbReference type="Pfam" id="PF00271">
    <property type="entry name" value="Helicase_C"/>
    <property type="match status" value="1"/>
</dbReference>
<keyword evidence="1 7" id="KW-0547">Nucleotide-binding</keyword>
<keyword evidence="3 7" id="KW-0347">Helicase</keyword>
<feature type="short sequence motif" description="Q motif" evidence="6">
    <location>
        <begin position="1"/>
        <end position="29"/>
    </location>
</feature>
<dbReference type="GO" id="GO:0004386">
    <property type="term" value="F:helicase activity"/>
    <property type="evidence" value="ECO:0007669"/>
    <property type="project" value="UniProtKB-KW"/>
</dbReference>
<evidence type="ECO:0000256" key="2">
    <source>
        <dbReference type="ARBA" id="ARBA00022801"/>
    </source>
</evidence>
<dbReference type="CDD" id="cd18787">
    <property type="entry name" value="SF2_C_DEAD"/>
    <property type="match status" value="1"/>
</dbReference>
<evidence type="ECO:0000313" key="12">
    <source>
        <dbReference type="Proteomes" id="UP001596473"/>
    </source>
</evidence>
<gene>
    <name evidence="11" type="ORF">ACFQNF_04240</name>
</gene>
<dbReference type="PROSITE" id="PS51194">
    <property type="entry name" value="HELICASE_CTER"/>
    <property type="match status" value="1"/>
</dbReference>
<comment type="caution">
    <text evidence="11">The sequence shown here is derived from an EMBL/GenBank/DDBJ whole genome shotgun (WGS) entry which is preliminary data.</text>
</comment>
<keyword evidence="12" id="KW-1185">Reference proteome</keyword>
<dbReference type="Pfam" id="PF00270">
    <property type="entry name" value="DEAD"/>
    <property type="match status" value="1"/>
</dbReference>
<dbReference type="PANTHER" id="PTHR47959">
    <property type="entry name" value="ATP-DEPENDENT RNA HELICASE RHLE-RELATED"/>
    <property type="match status" value="1"/>
</dbReference>
<dbReference type="EMBL" id="JBHTBQ010000006">
    <property type="protein sequence ID" value="MFC7419082.1"/>
    <property type="molecule type" value="Genomic_DNA"/>
</dbReference>
<organism evidence="11 12">
    <name type="scientific">Iodobacter arcticus</name>
    <dbReference type="NCBI Taxonomy" id="590593"/>
    <lineage>
        <taxon>Bacteria</taxon>
        <taxon>Pseudomonadati</taxon>
        <taxon>Pseudomonadota</taxon>
        <taxon>Betaproteobacteria</taxon>
        <taxon>Neisseriales</taxon>
        <taxon>Chitinibacteraceae</taxon>
        <taxon>Iodobacter</taxon>
    </lineage>
</organism>
<keyword evidence="4 7" id="KW-0067">ATP-binding</keyword>
<dbReference type="InterPro" id="IPR014014">
    <property type="entry name" value="RNA_helicase_DEAD_Q_motif"/>
</dbReference>
<accession>A0ABW2QTM7</accession>
<evidence type="ECO:0000256" key="4">
    <source>
        <dbReference type="ARBA" id="ARBA00022840"/>
    </source>
</evidence>
<feature type="domain" description="DEAD-box RNA helicase Q" evidence="10">
    <location>
        <begin position="1"/>
        <end position="29"/>
    </location>
</feature>
<dbReference type="Proteomes" id="UP001596473">
    <property type="component" value="Unassembled WGS sequence"/>
</dbReference>
<evidence type="ECO:0000259" key="9">
    <source>
        <dbReference type="PROSITE" id="PS51194"/>
    </source>
</evidence>
<dbReference type="SMART" id="SM00490">
    <property type="entry name" value="HELICc"/>
    <property type="match status" value="1"/>
</dbReference>
<sequence length="416" mass="44487">MSFSALGLSPAVLLAASKKSYITPTPVQAEVIPAVLWGEDVLAQAATGSGKTAAYVLPLLHLMTTGSSKVLILVPTRELAVQVGEEIKGLLAALSKNNLTKPIKLATVFGGVAINPQMMQLRGGADVLVATPGRVLDLIDKNAVRPEFFNTLVLDEADRLLDMGFAVEINRILALLPAKRQSLFFSATFPDDVNALATGILNNPTRVMIAATEINQPDILQRAIFVDAERRADVLVHLIKEIEGQRVLVFVASKHGSEQLANTLYAKGINAAPFHGEFSQGRRNQVLAEFKSGSLQVVVATDLAGRGIDIDGLPFVVNYDLPRSPVDYTHRIGRTGRNGASGTAISLVSAATEAHFRLIETRQNIRLSREVIAGFEAKLTSMPVADNTGGVKGVRMSKKDKLRAAAARADEQGSAE</sequence>
<keyword evidence="2 7" id="KW-0378">Hydrolase</keyword>